<evidence type="ECO:0000256" key="6">
    <source>
        <dbReference type="ARBA" id="ARBA00023136"/>
    </source>
</evidence>
<gene>
    <name evidence="8" type="ORF">SYV04_41455</name>
</gene>
<comment type="subcellular location">
    <subcellularLocation>
        <location evidence="1">Cell membrane</location>
        <topology evidence="1">Multi-pass membrane protein</topology>
    </subcellularLocation>
</comment>
<sequence>MKPGFGRDLTTGSIPRHMVAFSIPMLLGSFLQTAHSFINAIWVGQFLGTPALATVTVSFPVIFFLFAIGMGLTMATSILVSQNYGARRMDEVRKVVDSSTLIIYSLAIVLTALGELFAPSILRAMDTPADIFDASVSYLRIFLLSLPFGFGLFLLRSLLQGVGDSKTPLYFQLVSVLFATILDPLLMLGWLGFPKLGLNGTAWATLISQIGVLVALVVWLRAKKSPVAPALPRLSHLGPTTGTMLRIGLPSAVQQSFISIGMVLVTGIVNGFGEEATAAFGAASRIDQIAFMPAMTFGMAISTLAGQNLGAGHHHRVKEIFLWGCLFSGGATLLISAVAVAFPDALLRIFVTDASVLELGVSYLHIVGASYVFFGLLFVSNGIINGAGHTLTTTVFSLISLWVIRVPVAYWLSRHMGNVKGVWYALALSFVVSLSVSMAYYFSGRWKRSLVKKAPAGPAAQNPAEVFGHETGEA</sequence>
<feature type="transmembrane region" description="Helical" evidence="7">
    <location>
        <begin position="138"/>
        <end position="158"/>
    </location>
</feature>
<keyword evidence="2" id="KW-0813">Transport</keyword>
<dbReference type="InterPro" id="IPR048279">
    <property type="entry name" value="MdtK-like"/>
</dbReference>
<feature type="transmembrane region" description="Helical" evidence="7">
    <location>
        <begin position="321"/>
        <end position="342"/>
    </location>
</feature>
<accession>A0ABU5HHI1</accession>
<feature type="transmembrane region" description="Helical" evidence="7">
    <location>
        <begin position="203"/>
        <end position="222"/>
    </location>
</feature>
<evidence type="ECO:0000256" key="5">
    <source>
        <dbReference type="ARBA" id="ARBA00022989"/>
    </source>
</evidence>
<keyword evidence="4 7" id="KW-0812">Transmembrane</keyword>
<dbReference type="InterPro" id="IPR002528">
    <property type="entry name" value="MATE_fam"/>
</dbReference>
<dbReference type="InterPro" id="IPR052031">
    <property type="entry name" value="Membrane_Transporter-Flippase"/>
</dbReference>
<feature type="transmembrane region" description="Helical" evidence="7">
    <location>
        <begin position="101"/>
        <end position="118"/>
    </location>
</feature>
<dbReference type="CDD" id="cd13138">
    <property type="entry name" value="MATE_yoeA_like"/>
    <property type="match status" value="1"/>
</dbReference>
<dbReference type="Proteomes" id="UP001291309">
    <property type="component" value="Unassembled WGS sequence"/>
</dbReference>
<comment type="caution">
    <text evidence="8">The sequence shown here is derived from an EMBL/GenBank/DDBJ whole genome shotgun (WGS) entry which is preliminary data.</text>
</comment>
<dbReference type="PIRSF" id="PIRSF006603">
    <property type="entry name" value="DinF"/>
    <property type="match status" value="1"/>
</dbReference>
<dbReference type="RefSeq" id="WP_321551640.1">
    <property type="nucleotide sequence ID" value="NZ_JAXIVS010000025.1"/>
</dbReference>
<feature type="transmembrane region" description="Helical" evidence="7">
    <location>
        <begin position="391"/>
        <end position="410"/>
    </location>
</feature>
<dbReference type="Pfam" id="PF01554">
    <property type="entry name" value="MatE"/>
    <property type="match status" value="2"/>
</dbReference>
<evidence type="ECO:0000313" key="8">
    <source>
        <dbReference type="EMBL" id="MDY7232926.1"/>
    </source>
</evidence>
<dbReference type="EMBL" id="JAXIVS010000025">
    <property type="protein sequence ID" value="MDY7232926.1"/>
    <property type="molecule type" value="Genomic_DNA"/>
</dbReference>
<reference evidence="8 9" key="1">
    <citation type="submission" date="2023-12" db="EMBL/GenBank/DDBJ databases">
        <title>the genome sequence of Hyalangium sp. s54d21.</title>
        <authorList>
            <person name="Zhang X."/>
        </authorList>
    </citation>
    <scope>NUCLEOTIDE SEQUENCE [LARGE SCALE GENOMIC DNA]</scope>
    <source>
        <strain evidence="9">s54d21</strain>
    </source>
</reference>
<evidence type="ECO:0000256" key="1">
    <source>
        <dbReference type="ARBA" id="ARBA00004651"/>
    </source>
</evidence>
<dbReference type="NCBIfam" id="TIGR00797">
    <property type="entry name" value="matE"/>
    <property type="match status" value="1"/>
</dbReference>
<keyword evidence="9" id="KW-1185">Reference proteome</keyword>
<evidence type="ECO:0000256" key="2">
    <source>
        <dbReference type="ARBA" id="ARBA00022448"/>
    </source>
</evidence>
<evidence type="ECO:0000313" key="9">
    <source>
        <dbReference type="Proteomes" id="UP001291309"/>
    </source>
</evidence>
<feature type="transmembrane region" description="Helical" evidence="7">
    <location>
        <begin position="21"/>
        <end position="42"/>
    </location>
</feature>
<feature type="transmembrane region" description="Helical" evidence="7">
    <location>
        <begin position="243"/>
        <end position="269"/>
    </location>
</feature>
<keyword evidence="5 7" id="KW-1133">Transmembrane helix</keyword>
<keyword evidence="3" id="KW-1003">Cell membrane</keyword>
<evidence type="ECO:0000256" key="4">
    <source>
        <dbReference type="ARBA" id="ARBA00022692"/>
    </source>
</evidence>
<dbReference type="PANTHER" id="PTHR43549:SF3">
    <property type="entry name" value="MULTIDRUG RESISTANCE PROTEIN YPNP-RELATED"/>
    <property type="match status" value="1"/>
</dbReference>
<proteinExistence type="predicted"/>
<keyword evidence="6 7" id="KW-0472">Membrane</keyword>
<feature type="transmembrane region" description="Helical" evidence="7">
    <location>
        <begin position="62"/>
        <end position="80"/>
    </location>
</feature>
<feature type="transmembrane region" description="Helical" evidence="7">
    <location>
        <begin position="289"/>
        <end position="309"/>
    </location>
</feature>
<feature type="transmembrane region" description="Helical" evidence="7">
    <location>
        <begin position="362"/>
        <end position="379"/>
    </location>
</feature>
<name>A0ABU5HHI1_9BACT</name>
<feature type="transmembrane region" description="Helical" evidence="7">
    <location>
        <begin position="422"/>
        <end position="443"/>
    </location>
</feature>
<dbReference type="PANTHER" id="PTHR43549">
    <property type="entry name" value="MULTIDRUG RESISTANCE PROTEIN YPNP-RELATED"/>
    <property type="match status" value="1"/>
</dbReference>
<organism evidence="8 9">
    <name type="scientific">Hyalangium rubrum</name>
    <dbReference type="NCBI Taxonomy" id="3103134"/>
    <lineage>
        <taxon>Bacteria</taxon>
        <taxon>Pseudomonadati</taxon>
        <taxon>Myxococcota</taxon>
        <taxon>Myxococcia</taxon>
        <taxon>Myxococcales</taxon>
        <taxon>Cystobacterineae</taxon>
        <taxon>Archangiaceae</taxon>
        <taxon>Hyalangium</taxon>
    </lineage>
</organism>
<evidence type="ECO:0000256" key="7">
    <source>
        <dbReference type="SAM" id="Phobius"/>
    </source>
</evidence>
<protein>
    <submittedName>
        <fullName evidence="8">MATE family efflux transporter</fullName>
    </submittedName>
</protein>
<evidence type="ECO:0000256" key="3">
    <source>
        <dbReference type="ARBA" id="ARBA00022475"/>
    </source>
</evidence>
<feature type="transmembrane region" description="Helical" evidence="7">
    <location>
        <begin position="170"/>
        <end position="191"/>
    </location>
</feature>